<protein>
    <submittedName>
        <fullName evidence="1">Uncharacterized protein</fullName>
    </submittedName>
</protein>
<name>A0A3G4ZPT2_9VIRU</name>
<organism evidence="1">
    <name type="scientific">Barrevirus sp</name>
    <dbReference type="NCBI Taxonomy" id="2487763"/>
    <lineage>
        <taxon>Viruses</taxon>
        <taxon>Varidnaviria</taxon>
        <taxon>Bamfordvirae</taxon>
        <taxon>Nucleocytoviricota</taxon>
        <taxon>Megaviricetes</taxon>
        <taxon>Imitervirales</taxon>
        <taxon>Mimiviridae</taxon>
        <taxon>Klosneuvirinae</taxon>
    </lineage>
</organism>
<reference evidence="1" key="1">
    <citation type="submission" date="2018-10" db="EMBL/GenBank/DDBJ databases">
        <title>Hidden diversity of soil giant viruses.</title>
        <authorList>
            <person name="Schulz F."/>
            <person name="Alteio L."/>
            <person name="Goudeau D."/>
            <person name="Ryan E.M."/>
            <person name="Malmstrom R.R."/>
            <person name="Blanchard J."/>
            <person name="Woyke T."/>
        </authorList>
    </citation>
    <scope>NUCLEOTIDE SEQUENCE</scope>
    <source>
        <strain evidence="1">BAV1</strain>
    </source>
</reference>
<sequence>MKPGVGQQNSITIIIQNEEITIVDPFCWPTPGSI</sequence>
<dbReference type="EMBL" id="MK072000">
    <property type="protein sequence ID" value="AYV76908.1"/>
    <property type="molecule type" value="Genomic_DNA"/>
</dbReference>
<evidence type="ECO:0000313" key="1">
    <source>
        <dbReference type="EMBL" id="AYV76908.1"/>
    </source>
</evidence>
<proteinExistence type="predicted"/>
<accession>A0A3G4ZPT2</accession>
<gene>
    <name evidence="1" type="ORF">Barrevirus3_28</name>
</gene>